<protein>
    <recommendedName>
        <fullName evidence="6">MADS-box domain-containing protein</fullName>
    </recommendedName>
</protein>
<evidence type="ECO:0000259" key="6">
    <source>
        <dbReference type="PROSITE" id="PS50066"/>
    </source>
</evidence>
<keyword evidence="3" id="KW-0238">DNA-binding</keyword>
<dbReference type="PROSITE" id="PS50066">
    <property type="entry name" value="MADS_BOX_2"/>
    <property type="match status" value="1"/>
</dbReference>
<evidence type="ECO:0000256" key="1">
    <source>
        <dbReference type="ARBA" id="ARBA00004123"/>
    </source>
</evidence>
<sequence>MTQIKIICRHKTEQKEIMSKAKHFVAFKRLWASVVKEAHELSITRGAHVAIVAYSPGGIRYANDSSNNFDKIDKFLNDAKPSAVKGVIDLIVFREGFIHCLLFIFYLQ</sequence>
<dbReference type="Proteomes" id="UP001311915">
    <property type="component" value="Unassembled WGS sequence"/>
</dbReference>
<proteinExistence type="predicted"/>
<dbReference type="InterPro" id="IPR036879">
    <property type="entry name" value="TF_MADSbox_sf"/>
</dbReference>
<dbReference type="InterPro" id="IPR002100">
    <property type="entry name" value="TF_MADSbox"/>
</dbReference>
<dbReference type="GO" id="GO:0005634">
    <property type="term" value="C:nucleus"/>
    <property type="evidence" value="ECO:0007669"/>
    <property type="project" value="UniProtKB-SubCell"/>
</dbReference>
<evidence type="ECO:0000313" key="7">
    <source>
        <dbReference type="EMBL" id="KAK4721270.1"/>
    </source>
</evidence>
<name>A0AAV9L6C6_9SOLN</name>
<reference evidence="7 8" key="1">
    <citation type="submission" date="2023-10" db="EMBL/GenBank/DDBJ databases">
        <title>Genome-Wide Identification Analysis in wild type Solanum Pinnatisectum Reveals Some Genes Defensing Phytophthora Infestans.</title>
        <authorList>
            <person name="Sun C."/>
        </authorList>
    </citation>
    <scope>NUCLEOTIDE SEQUENCE [LARGE SCALE GENOMIC DNA]</scope>
    <source>
        <strain evidence="7">LQN</strain>
        <tissue evidence="7">Leaf</tissue>
    </source>
</reference>
<dbReference type="GO" id="GO:0046983">
    <property type="term" value="F:protein dimerization activity"/>
    <property type="evidence" value="ECO:0007669"/>
    <property type="project" value="InterPro"/>
</dbReference>
<gene>
    <name evidence="7" type="ORF">R3W88_011503</name>
</gene>
<dbReference type="SUPFAM" id="SSF55455">
    <property type="entry name" value="SRF-like"/>
    <property type="match status" value="1"/>
</dbReference>
<accession>A0AAV9L6C6</accession>
<feature type="domain" description="MADS-box" evidence="6">
    <location>
        <begin position="7"/>
        <end position="67"/>
    </location>
</feature>
<evidence type="ECO:0000256" key="3">
    <source>
        <dbReference type="ARBA" id="ARBA00023125"/>
    </source>
</evidence>
<evidence type="ECO:0000256" key="4">
    <source>
        <dbReference type="ARBA" id="ARBA00023163"/>
    </source>
</evidence>
<dbReference type="EMBL" id="JAWPEI010000007">
    <property type="protein sequence ID" value="KAK4721270.1"/>
    <property type="molecule type" value="Genomic_DNA"/>
</dbReference>
<comment type="subcellular location">
    <subcellularLocation>
        <location evidence="1">Nucleus</location>
    </subcellularLocation>
</comment>
<keyword evidence="5" id="KW-0539">Nucleus</keyword>
<dbReference type="AlphaFoldDB" id="A0AAV9L6C6"/>
<comment type="caution">
    <text evidence="7">The sequence shown here is derived from an EMBL/GenBank/DDBJ whole genome shotgun (WGS) entry which is preliminary data.</text>
</comment>
<organism evidence="7 8">
    <name type="scientific">Solanum pinnatisectum</name>
    <name type="common">tansyleaf nightshade</name>
    <dbReference type="NCBI Taxonomy" id="50273"/>
    <lineage>
        <taxon>Eukaryota</taxon>
        <taxon>Viridiplantae</taxon>
        <taxon>Streptophyta</taxon>
        <taxon>Embryophyta</taxon>
        <taxon>Tracheophyta</taxon>
        <taxon>Spermatophyta</taxon>
        <taxon>Magnoliopsida</taxon>
        <taxon>eudicotyledons</taxon>
        <taxon>Gunneridae</taxon>
        <taxon>Pentapetalae</taxon>
        <taxon>asterids</taxon>
        <taxon>lamiids</taxon>
        <taxon>Solanales</taxon>
        <taxon>Solanaceae</taxon>
        <taxon>Solanoideae</taxon>
        <taxon>Solaneae</taxon>
        <taxon>Solanum</taxon>
    </lineage>
</organism>
<dbReference type="Gene3D" id="3.40.1810.10">
    <property type="entry name" value="Transcription factor, MADS-box"/>
    <property type="match status" value="1"/>
</dbReference>
<keyword evidence="2" id="KW-0805">Transcription regulation</keyword>
<keyword evidence="4" id="KW-0804">Transcription</keyword>
<evidence type="ECO:0000313" key="8">
    <source>
        <dbReference type="Proteomes" id="UP001311915"/>
    </source>
</evidence>
<dbReference type="GO" id="GO:0003677">
    <property type="term" value="F:DNA binding"/>
    <property type="evidence" value="ECO:0007669"/>
    <property type="project" value="UniProtKB-KW"/>
</dbReference>
<evidence type="ECO:0000256" key="2">
    <source>
        <dbReference type="ARBA" id="ARBA00023015"/>
    </source>
</evidence>
<evidence type="ECO:0000256" key="5">
    <source>
        <dbReference type="ARBA" id="ARBA00023242"/>
    </source>
</evidence>
<keyword evidence="8" id="KW-1185">Reference proteome</keyword>